<dbReference type="OrthoDB" id="251258at2"/>
<dbReference type="EMBL" id="CP019633">
    <property type="protein sequence ID" value="AQQ09778.1"/>
    <property type="molecule type" value="Genomic_DNA"/>
</dbReference>
<dbReference type="InterPro" id="IPR021145">
    <property type="entry name" value="Portal_protein_SPP1_Gp6-like"/>
</dbReference>
<dbReference type="Proteomes" id="UP000188273">
    <property type="component" value="Chromosome"/>
</dbReference>
<proteinExistence type="predicted"/>
<evidence type="ECO:0000313" key="2">
    <source>
        <dbReference type="Proteomes" id="UP000188273"/>
    </source>
</evidence>
<keyword evidence="2" id="KW-1185">Reference proteome</keyword>
<accession>A0A1Q2HQQ1</accession>
<protein>
    <submittedName>
        <fullName evidence="1">Phage portal protein, SPP1 Gp6-like protein</fullName>
    </submittedName>
</protein>
<gene>
    <name evidence="1" type="ORF">L21SP3_01591</name>
</gene>
<name>A0A1Q2HQQ1_9BACT</name>
<dbReference type="Pfam" id="PF05133">
    <property type="entry name" value="SPP1_portal"/>
    <property type="match status" value="1"/>
</dbReference>
<sequence>MEFDFSKLGFRLDEGFVRWLIEKYQPARAREFRKLYEYYSNCRYNCSAGQMQQAQIQGLPERIRGSAEKGIGRKEVVIENDIGWRINSMNDFLFGRQIRIKSLSKTRDKARKIESLLNEVFEANGGSEFFMSLALLGSVYGFVDILLRIEGLFSENAEARDVKLDLVPAERALPVLEEGDAGRINCYLQNFRMEINQAGDSGIGGLSRKQIQVTELFSPELFQRFHDGRLVSELPCRIPELPVVHIQNISRPQSYEGASDVAPLIPLQDELNTRLSDRAFRVTMQSFKLYLAKGLEDPGAKEVVPGRIWYTWNQDASIEQFGGDSACPGEESHIDQIRAAMDKISGVTPLAAGVLRGKIGNLSSAVALKMTLIGILSKNERRKAAYGDGIRQLCRKLLLALDSAGIFKTSREERKVEVVFADPLPENTTDKLNEAILKKEAGLPEEEVFSEFGAYPKEETG</sequence>
<organism evidence="1 2">
    <name type="scientific">Sedimentisphaera cyanobacteriorum</name>
    <dbReference type="NCBI Taxonomy" id="1940790"/>
    <lineage>
        <taxon>Bacteria</taxon>
        <taxon>Pseudomonadati</taxon>
        <taxon>Planctomycetota</taxon>
        <taxon>Phycisphaerae</taxon>
        <taxon>Sedimentisphaerales</taxon>
        <taxon>Sedimentisphaeraceae</taxon>
        <taxon>Sedimentisphaera</taxon>
    </lineage>
</organism>
<dbReference type="KEGG" id="pbu:L21SP3_01591"/>
<reference evidence="2" key="1">
    <citation type="submission" date="2017-02" db="EMBL/GenBank/DDBJ databases">
        <title>Comparative genomics and description of representatives of a novel lineage of planctomycetes thriving in anoxic sediments.</title>
        <authorList>
            <person name="Spring S."/>
            <person name="Bunk B."/>
            <person name="Sproer C."/>
            <person name="Klenk H.-P."/>
        </authorList>
    </citation>
    <scope>NUCLEOTIDE SEQUENCE [LARGE SCALE GENOMIC DNA]</scope>
    <source>
        <strain evidence="2">L21-RPul-D3</strain>
    </source>
</reference>
<dbReference type="STRING" id="1940790.L21SP3_01591"/>
<dbReference type="RefSeq" id="WP_077540373.1">
    <property type="nucleotide sequence ID" value="NZ_CP019633.1"/>
</dbReference>
<dbReference type="AlphaFoldDB" id="A0A1Q2HQQ1"/>
<evidence type="ECO:0000313" key="1">
    <source>
        <dbReference type="EMBL" id="AQQ09778.1"/>
    </source>
</evidence>